<keyword evidence="4" id="KW-1185">Reference proteome</keyword>
<evidence type="ECO:0000313" key="1">
    <source>
        <dbReference type="EMBL" id="CAF1038665.1"/>
    </source>
</evidence>
<organism evidence="1 3">
    <name type="scientific">Rotaria sordida</name>
    <dbReference type="NCBI Taxonomy" id="392033"/>
    <lineage>
        <taxon>Eukaryota</taxon>
        <taxon>Metazoa</taxon>
        <taxon>Spiralia</taxon>
        <taxon>Gnathifera</taxon>
        <taxon>Rotifera</taxon>
        <taxon>Eurotatoria</taxon>
        <taxon>Bdelloidea</taxon>
        <taxon>Philodinida</taxon>
        <taxon>Philodinidae</taxon>
        <taxon>Rotaria</taxon>
    </lineage>
</organism>
<evidence type="ECO:0000313" key="3">
    <source>
        <dbReference type="Proteomes" id="UP000663854"/>
    </source>
</evidence>
<reference evidence="1" key="1">
    <citation type="submission" date="2021-02" db="EMBL/GenBank/DDBJ databases">
        <authorList>
            <person name="Nowell W R."/>
        </authorList>
    </citation>
    <scope>NUCLEOTIDE SEQUENCE</scope>
</reference>
<dbReference type="EMBL" id="CAJNOH010000433">
    <property type="protein sequence ID" value="CAF1038665.1"/>
    <property type="molecule type" value="Genomic_DNA"/>
</dbReference>
<dbReference type="PANTHER" id="PTHR34859">
    <property type="entry name" value="UNNAMED PRODUCT"/>
    <property type="match status" value="1"/>
</dbReference>
<evidence type="ECO:0000313" key="4">
    <source>
        <dbReference type="Proteomes" id="UP000663870"/>
    </source>
</evidence>
<dbReference type="EMBL" id="CAJNOL010002408">
    <property type="protein sequence ID" value="CAF1497684.1"/>
    <property type="molecule type" value="Genomic_DNA"/>
</dbReference>
<dbReference type="AlphaFoldDB" id="A0A814JFK3"/>
<evidence type="ECO:0000313" key="2">
    <source>
        <dbReference type="EMBL" id="CAF1497684.1"/>
    </source>
</evidence>
<proteinExistence type="predicted"/>
<dbReference type="Proteomes" id="UP000663870">
    <property type="component" value="Unassembled WGS sequence"/>
</dbReference>
<protein>
    <submittedName>
        <fullName evidence="1">Uncharacterized protein</fullName>
    </submittedName>
</protein>
<name>A0A814JFK3_9BILA</name>
<comment type="caution">
    <text evidence="1">The sequence shown here is derived from an EMBL/GenBank/DDBJ whole genome shotgun (WGS) entry which is preliminary data.</text>
</comment>
<sequence>MFFKRYQTTKEENLELTTLFLLDLNTTKNANDILIPEINVSPPVNSVLHEIIHTYDPFCWRHLYGRGIGHPIHTCPNDSPDQDGLLCYPLCRTGYNGVGPVCWKKCENITSIGFACIDISISERSCPWYDKCGIFRRSCVSCPENYTKLGCFCGQFYLRDNYGRGIGSSLICSEDNQQIGLLCYEKCKKTYNSIGSMCLQNCPSTHTYSCYGGCSTTKEICDSQIKNMTQSAIRTSLVILNIIMGLPIMSTNIFDIISNIAKNDWTQAIENLLFIAKKLAQQILPILTQKFLRWSFDKIESATKNASLIITATAMKDQNILSPFLKFFHLDSFISTFNHTYCEISNDDF</sequence>
<dbReference type="Proteomes" id="UP000663854">
    <property type="component" value="Unassembled WGS sequence"/>
</dbReference>
<accession>A0A814JFK3</accession>
<dbReference type="PANTHER" id="PTHR34859:SF2">
    <property type="entry name" value="LYSM DOMAIN-CONTAINING PROTEIN"/>
    <property type="match status" value="1"/>
</dbReference>
<gene>
    <name evidence="2" type="ORF">JXQ802_LOCUS40227</name>
    <name evidence="1" type="ORF">PYM288_LOCUS16523</name>
</gene>